<evidence type="ECO:0000259" key="18">
    <source>
        <dbReference type="PROSITE" id="PS50803"/>
    </source>
</evidence>
<accession>A0A7J5Z1J0</accession>
<evidence type="ECO:0000256" key="16">
    <source>
        <dbReference type="SAM" id="MobiDB-lite"/>
    </source>
</evidence>
<dbReference type="Gene3D" id="1.10.10.60">
    <property type="entry name" value="Homeodomain-like"/>
    <property type="match status" value="1"/>
</dbReference>
<dbReference type="SMART" id="SM00389">
    <property type="entry name" value="HOX"/>
    <property type="match status" value="1"/>
</dbReference>
<feature type="compositionally biased region" description="Basic and acidic residues" evidence="16">
    <location>
        <begin position="167"/>
        <end position="177"/>
    </location>
</feature>
<evidence type="ECO:0000256" key="3">
    <source>
        <dbReference type="ARBA" id="ARBA00005733"/>
    </source>
</evidence>
<dbReference type="SUPFAM" id="SSF46689">
    <property type="entry name" value="Homeodomain-like"/>
    <property type="match status" value="1"/>
</dbReference>
<evidence type="ECO:0000256" key="13">
    <source>
        <dbReference type="ARBA" id="ARBA00074894"/>
    </source>
</evidence>
<dbReference type="CDD" id="cd00086">
    <property type="entry name" value="homeodomain"/>
    <property type="match status" value="1"/>
</dbReference>
<dbReference type="PANTHER" id="PTHR24329:SF322">
    <property type="entry name" value="HOMEOBOX PROTEIN ARISTALESS-LIKE 4"/>
    <property type="match status" value="1"/>
</dbReference>
<feature type="region of interest" description="Disordered" evidence="16">
    <location>
        <begin position="115"/>
        <end position="200"/>
    </location>
</feature>
<dbReference type="InterPro" id="IPR003654">
    <property type="entry name" value="OAR_dom"/>
</dbReference>
<evidence type="ECO:0000259" key="17">
    <source>
        <dbReference type="PROSITE" id="PS50071"/>
    </source>
</evidence>
<evidence type="ECO:0000256" key="5">
    <source>
        <dbReference type="ARBA" id="ARBA00022553"/>
    </source>
</evidence>
<dbReference type="Pfam" id="PF03826">
    <property type="entry name" value="OAR"/>
    <property type="match status" value="1"/>
</dbReference>
<evidence type="ECO:0000256" key="6">
    <source>
        <dbReference type="ARBA" id="ARBA00023015"/>
    </source>
</evidence>
<evidence type="ECO:0000313" key="20">
    <source>
        <dbReference type="Proteomes" id="UP000518266"/>
    </source>
</evidence>
<dbReference type="GO" id="GO:0048513">
    <property type="term" value="P:animal organ development"/>
    <property type="evidence" value="ECO:0007669"/>
    <property type="project" value="UniProtKB-ARBA"/>
</dbReference>
<dbReference type="PROSITE" id="PS50071">
    <property type="entry name" value="HOMEOBOX_2"/>
    <property type="match status" value="1"/>
</dbReference>
<keyword evidence="8 14" id="KW-0371">Homeobox</keyword>
<feature type="domain" description="Homeobox" evidence="17">
    <location>
        <begin position="194"/>
        <end position="254"/>
    </location>
</feature>
<dbReference type="GO" id="GO:0001228">
    <property type="term" value="F:DNA-binding transcription activator activity, RNA polymerase II-specific"/>
    <property type="evidence" value="ECO:0007669"/>
    <property type="project" value="TreeGrafter"/>
</dbReference>
<protein>
    <recommendedName>
        <fullName evidence="13">Homeobox protein aristaless-like 4</fullName>
    </recommendedName>
</protein>
<organism evidence="19 20">
    <name type="scientific">Dissostichus mawsoni</name>
    <name type="common">Antarctic cod</name>
    <dbReference type="NCBI Taxonomy" id="36200"/>
    <lineage>
        <taxon>Eukaryota</taxon>
        <taxon>Metazoa</taxon>
        <taxon>Chordata</taxon>
        <taxon>Craniata</taxon>
        <taxon>Vertebrata</taxon>
        <taxon>Euteleostomi</taxon>
        <taxon>Actinopterygii</taxon>
        <taxon>Neopterygii</taxon>
        <taxon>Teleostei</taxon>
        <taxon>Neoteleostei</taxon>
        <taxon>Acanthomorphata</taxon>
        <taxon>Eupercaria</taxon>
        <taxon>Perciformes</taxon>
        <taxon>Notothenioidei</taxon>
        <taxon>Nototheniidae</taxon>
        <taxon>Dissostichus</taxon>
    </lineage>
</organism>
<dbReference type="InterPro" id="IPR050649">
    <property type="entry name" value="Paired_Homeobox_TFs"/>
</dbReference>
<evidence type="ECO:0000256" key="11">
    <source>
        <dbReference type="ARBA" id="ARBA00023242"/>
    </source>
</evidence>
<evidence type="ECO:0000313" key="19">
    <source>
        <dbReference type="EMBL" id="KAF3854991.1"/>
    </source>
</evidence>
<keyword evidence="7 14" id="KW-0238">DNA-binding</keyword>
<dbReference type="InterPro" id="IPR017970">
    <property type="entry name" value="Homeobox_CS"/>
</dbReference>
<dbReference type="PROSITE" id="PS00027">
    <property type="entry name" value="HOMEOBOX_1"/>
    <property type="match status" value="1"/>
</dbReference>
<comment type="caution">
    <text evidence="19">The sequence shown here is derived from an EMBL/GenBank/DDBJ whole genome shotgun (WGS) entry which is preliminary data.</text>
</comment>
<gene>
    <name evidence="19" type="ORF">F7725_023046</name>
</gene>
<evidence type="ECO:0000256" key="1">
    <source>
        <dbReference type="ARBA" id="ARBA00003263"/>
    </source>
</evidence>
<evidence type="ECO:0000256" key="14">
    <source>
        <dbReference type="PROSITE-ProRule" id="PRU00108"/>
    </source>
</evidence>
<dbReference type="PROSITE" id="PS50803">
    <property type="entry name" value="OAR"/>
    <property type="match status" value="1"/>
</dbReference>
<evidence type="ECO:0000256" key="10">
    <source>
        <dbReference type="ARBA" id="ARBA00023163"/>
    </source>
</evidence>
<dbReference type="FunFam" id="1.10.10.60:FF:000127">
    <property type="entry name" value="homeobox protein aristaless-like 4"/>
    <property type="match status" value="1"/>
</dbReference>
<comment type="subunit">
    <text evidence="12">Binds DNA.</text>
</comment>
<evidence type="ECO:0000256" key="12">
    <source>
        <dbReference type="ARBA" id="ARBA00064179"/>
    </source>
</evidence>
<dbReference type="InterPro" id="IPR001356">
    <property type="entry name" value="HD"/>
</dbReference>
<name>A0A7J5Z1J0_DISMA</name>
<evidence type="ECO:0000256" key="2">
    <source>
        <dbReference type="ARBA" id="ARBA00004123"/>
    </source>
</evidence>
<dbReference type="OrthoDB" id="6159439at2759"/>
<dbReference type="Pfam" id="PF00046">
    <property type="entry name" value="Homeodomain"/>
    <property type="match status" value="1"/>
</dbReference>
<dbReference type="Proteomes" id="UP000518266">
    <property type="component" value="Unassembled WGS sequence"/>
</dbReference>
<comment type="similarity">
    <text evidence="3">Belongs to the paired homeobox family.</text>
</comment>
<evidence type="ECO:0000256" key="8">
    <source>
        <dbReference type="ARBA" id="ARBA00023155"/>
    </source>
</evidence>
<keyword evidence="20" id="KW-1185">Reference proteome</keyword>
<keyword evidence="6" id="KW-0805">Transcription regulation</keyword>
<keyword evidence="10" id="KW-0804">Transcription</keyword>
<evidence type="ECO:0000256" key="4">
    <source>
        <dbReference type="ARBA" id="ARBA00022473"/>
    </source>
</evidence>
<keyword evidence="5" id="KW-0597">Phosphoprotein</keyword>
<sequence>MGREYLPSIPKGRERRTERIFFKYNFLGMNAACVSYCDMTSMDSYYSASTPQGNTFRTFPSSETKYSPTFIPGKGQAYGEKSRSPFQTECQSLDGSEEGSFNKYQLFLQRPSCKTPPEGSKLHADSGHNGSLIPCYGKDNSGLTESELAPSGDPPGMEGSYLNLKAPGEKGLNERPGSDFSSPLDKSEVESNKGKKRRNRTTFTSYQLEELEKVFQKTHYPDVYAREQLALRTDLTEARVQVWFQNRRAKWRKRERYGQMQQVRTHFSTAYELPLLTRPENYAQIQNPSWIGSSGASPLPGAWCLVRLATPCPPACRLTLTVLEASLTSGRSSPHGTDAYGQPFWRGRDERGINGYDLNLDPDRKSSSIAALRMKAKEHRLPAQVPLLGPGLRLQETPSPLADEAQQRTAAAFNTN</sequence>
<dbReference type="EMBL" id="JAAKFY010000007">
    <property type="protein sequence ID" value="KAF3854991.1"/>
    <property type="molecule type" value="Genomic_DNA"/>
</dbReference>
<feature type="DNA-binding region" description="Homeobox" evidence="14">
    <location>
        <begin position="196"/>
        <end position="255"/>
    </location>
</feature>
<dbReference type="AlphaFoldDB" id="A0A7J5Z1J0"/>
<proteinExistence type="inferred from homology"/>
<evidence type="ECO:0000256" key="15">
    <source>
        <dbReference type="RuleBase" id="RU000682"/>
    </source>
</evidence>
<keyword evidence="4" id="KW-0217">Developmental protein</keyword>
<dbReference type="PANTHER" id="PTHR24329">
    <property type="entry name" value="HOMEOBOX PROTEIN ARISTALESS"/>
    <property type="match status" value="1"/>
</dbReference>
<dbReference type="GO" id="GO:0005634">
    <property type="term" value="C:nucleus"/>
    <property type="evidence" value="ECO:0007669"/>
    <property type="project" value="UniProtKB-SubCell"/>
</dbReference>
<comment type="subcellular location">
    <subcellularLocation>
        <location evidence="2 14 15">Nucleus</location>
    </subcellularLocation>
</comment>
<evidence type="ECO:0000256" key="9">
    <source>
        <dbReference type="ARBA" id="ARBA00023159"/>
    </source>
</evidence>
<keyword evidence="9" id="KW-0010">Activator</keyword>
<dbReference type="InterPro" id="IPR009057">
    <property type="entry name" value="Homeodomain-like_sf"/>
</dbReference>
<keyword evidence="11 14" id="KW-0539">Nucleus</keyword>
<comment type="function">
    <text evidence="1">Sequence-specific transcription factor which is part of a developmental regulatory system that provides cells with specific positional identities on the anterior-posterior axis.</text>
</comment>
<reference evidence="19 20" key="1">
    <citation type="submission" date="2020-03" db="EMBL/GenBank/DDBJ databases">
        <title>Dissostichus mawsoni Genome sequencing and assembly.</title>
        <authorList>
            <person name="Park H."/>
        </authorList>
    </citation>
    <scope>NUCLEOTIDE SEQUENCE [LARGE SCALE GENOMIC DNA]</scope>
    <source>
        <strain evidence="19">DM0001</strain>
        <tissue evidence="19">Muscle</tissue>
    </source>
</reference>
<evidence type="ECO:0000256" key="7">
    <source>
        <dbReference type="ARBA" id="ARBA00023125"/>
    </source>
</evidence>
<dbReference type="GO" id="GO:0000977">
    <property type="term" value="F:RNA polymerase II transcription regulatory region sequence-specific DNA binding"/>
    <property type="evidence" value="ECO:0007669"/>
    <property type="project" value="TreeGrafter"/>
</dbReference>
<feature type="domain" description="OAR" evidence="18">
    <location>
        <begin position="367"/>
        <end position="380"/>
    </location>
</feature>